<dbReference type="SUPFAM" id="SSF46938">
    <property type="entry name" value="CRAL/TRIO N-terminal domain"/>
    <property type="match status" value="1"/>
</dbReference>
<reference evidence="4" key="1">
    <citation type="submission" date="2012-12" db="EMBL/GenBank/DDBJ databases">
        <authorList>
            <person name="Hellsten U."/>
            <person name="Grimwood J."/>
            <person name="Chapman J.A."/>
            <person name="Shapiro H."/>
            <person name="Aerts A."/>
            <person name="Otillar R.P."/>
            <person name="Terry A.Y."/>
            <person name="Boore J.L."/>
            <person name="Simakov O."/>
            <person name="Marletaz F."/>
            <person name="Cho S.-J."/>
            <person name="Edsinger-Gonzales E."/>
            <person name="Havlak P."/>
            <person name="Kuo D.-H."/>
            <person name="Larsson T."/>
            <person name="Lv J."/>
            <person name="Arendt D."/>
            <person name="Savage R."/>
            <person name="Osoegawa K."/>
            <person name="de Jong P."/>
            <person name="Lindberg D.R."/>
            <person name="Seaver E.C."/>
            <person name="Weisblat D.A."/>
            <person name="Putnam N.H."/>
            <person name="Grigoriev I.V."/>
            <person name="Rokhsar D.S."/>
        </authorList>
    </citation>
    <scope>NUCLEOTIDE SEQUENCE</scope>
    <source>
        <strain evidence="4">I ESC-2004</strain>
    </source>
</reference>
<evidence type="ECO:0000313" key="3">
    <source>
        <dbReference type="EnsemblMetazoa" id="CapteP176851"/>
    </source>
</evidence>
<gene>
    <name evidence="2" type="ORF">CAPTEDRAFT_176851</name>
</gene>
<name>R7UFB2_CAPTE</name>
<dbReference type="PANTHER" id="PTHR10174:SF130">
    <property type="entry name" value="ALPHA-TOCOPHEROL TRANSFER PROTEIN-LIKE"/>
    <property type="match status" value="1"/>
</dbReference>
<dbReference type="InterPro" id="IPR036273">
    <property type="entry name" value="CRAL/TRIO_N_dom_sf"/>
</dbReference>
<keyword evidence="4" id="KW-1185">Reference proteome</keyword>
<dbReference type="STRING" id="283909.R7UFB2"/>
<dbReference type="HOGENOM" id="CLU_046597_2_0_1"/>
<dbReference type="InterPro" id="IPR036865">
    <property type="entry name" value="CRAL-TRIO_dom_sf"/>
</dbReference>
<feature type="domain" description="CRAL-TRIO" evidence="1">
    <location>
        <begin position="83"/>
        <end position="256"/>
    </location>
</feature>
<dbReference type="GO" id="GO:0016020">
    <property type="term" value="C:membrane"/>
    <property type="evidence" value="ECO:0007669"/>
    <property type="project" value="TreeGrafter"/>
</dbReference>
<dbReference type="InterPro" id="IPR011074">
    <property type="entry name" value="CRAL/TRIO_N_dom"/>
</dbReference>
<dbReference type="SMART" id="SM01100">
    <property type="entry name" value="CRAL_TRIO_N"/>
    <property type="match status" value="1"/>
</dbReference>
<reference evidence="3" key="3">
    <citation type="submission" date="2015-06" db="UniProtKB">
        <authorList>
            <consortium name="EnsemblMetazoa"/>
        </authorList>
    </citation>
    <scope>IDENTIFICATION</scope>
</reference>
<dbReference type="EMBL" id="AMQN01009088">
    <property type="status" value="NOT_ANNOTATED_CDS"/>
    <property type="molecule type" value="Genomic_DNA"/>
</dbReference>
<dbReference type="GO" id="GO:1902936">
    <property type="term" value="F:phosphatidylinositol bisphosphate binding"/>
    <property type="evidence" value="ECO:0007669"/>
    <property type="project" value="TreeGrafter"/>
</dbReference>
<dbReference type="EMBL" id="AMQN01009087">
    <property type="status" value="NOT_ANNOTATED_CDS"/>
    <property type="molecule type" value="Genomic_DNA"/>
</dbReference>
<dbReference type="EnsemblMetazoa" id="CapteT176851">
    <property type="protein sequence ID" value="CapteP176851"/>
    <property type="gene ID" value="CapteG176851"/>
</dbReference>
<dbReference type="PROSITE" id="PS50191">
    <property type="entry name" value="CRAL_TRIO"/>
    <property type="match status" value="1"/>
</dbReference>
<proteinExistence type="predicted"/>
<dbReference type="SUPFAM" id="SSF52087">
    <property type="entry name" value="CRAL/TRIO domain"/>
    <property type="match status" value="1"/>
</dbReference>
<protein>
    <recommendedName>
        <fullName evidence="1">CRAL-TRIO domain-containing protein</fullName>
    </recommendedName>
</protein>
<reference evidence="2 4" key="2">
    <citation type="journal article" date="2013" name="Nature">
        <title>Insights into bilaterian evolution from three spiralian genomes.</title>
        <authorList>
            <person name="Simakov O."/>
            <person name="Marletaz F."/>
            <person name="Cho S.J."/>
            <person name="Edsinger-Gonzales E."/>
            <person name="Havlak P."/>
            <person name="Hellsten U."/>
            <person name="Kuo D.H."/>
            <person name="Larsson T."/>
            <person name="Lv J."/>
            <person name="Arendt D."/>
            <person name="Savage R."/>
            <person name="Osoegawa K."/>
            <person name="de Jong P."/>
            <person name="Grimwood J."/>
            <person name="Chapman J.A."/>
            <person name="Shapiro H."/>
            <person name="Aerts A."/>
            <person name="Otillar R.P."/>
            <person name="Terry A.Y."/>
            <person name="Boore J.L."/>
            <person name="Grigoriev I.V."/>
            <person name="Lindberg D.R."/>
            <person name="Seaver E.C."/>
            <person name="Weisblat D.A."/>
            <person name="Putnam N.H."/>
            <person name="Rokhsar D.S."/>
        </authorList>
    </citation>
    <scope>NUCLEOTIDE SEQUENCE</scope>
    <source>
        <strain evidence="2 4">I ESC-2004</strain>
    </source>
</reference>
<dbReference type="PANTHER" id="PTHR10174">
    <property type="entry name" value="ALPHA-TOCOPHEROL TRANSFER PROTEIN-RELATED"/>
    <property type="match status" value="1"/>
</dbReference>
<evidence type="ECO:0000259" key="1">
    <source>
        <dbReference type="PROSITE" id="PS50191"/>
    </source>
</evidence>
<dbReference type="EMBL" id="KB304553">
    <property type="protein sequence ID" value="ELU01942.1"/>
    <property type="molecule type" value="Genomic_DNA"/>
</dbReference>
<evidence type="ECO:0000313" key="4">
    <source>
        <dbReference type="Proteomes" id="UP000014760"/>
    </source>
</evidence>
<dbReference type="Proteomes" id="UP000014760">
    <property type="component" value="Unassembled WGS sequence"/>
</dbReference>
<dbReference type="SMART" id="SM00516">
    <property type="entry name" value="SEC14"/>
    <property type="match status" value="1"/>
</dbReference>
<evidence type="ECO:0000313" key="2">
    <source>
        <dbReference type="EMBL" id="ELU01942.1"/>
    </source>
</evidence>
<dbReference type="Gene3D" id="1.10.8.20">
    <property type="entry name" value="N-terminal domain of phosphatidylinositol transfer protein sec14p"/>
    <property type="match status" value="1"/>
</dbReference>
<dbReference type="OrthoDB" id="75724at2759"/>
<dbReference type="AlphaFoldDB" id="R7UFB2"/>
<dbReference type="Gene3D" id="1.20.5.1200">
    <property type="entry name" value="Alpha-tocopherol transfer"/>
    <property type="match status" value="1"/>
</dbReference>
<dbReference type="CDD" id="cd00170">
    <property type="entry name" value="SEC14"/>
    <property type="match status" value="1"/>
</dbReference>
<dbReference type="Pfam" id="PF00650">
    <property type="entry name" value="CRAL_TRIO"/>
    <property type="match status" value="1"/>
</dbReference>
<organism evidence="2">
    <name type="scientific">Capitella teleta</name>
    <name type="common">Polychaete worm</name>
    <dbReference type="NCBI Taxonomy" id="283909"/>
    <lineage>
        <taxon>Eukaryota</taxon>
        <taxon>Metazoa</taxon>
        <taxon>Spiralia</taxon>
        <taxon>Lophotrochozoa</taxon>
        <taxon>Annelida</taxon>
        <taxon>Polychaeta</taxon>
        <taxon>Sedentaria</taxon>
        <taxon>Scolecida</taxon>
        <taxon>Capitellidae</taxon>
        <taxon>Capitella</taxon>
    </lineage>
</organism>
<dbReference type="FunCoup" id="R7UFB2">
    <property type="interactions" value="90"/>
</dbReference>
<dbReference type="Pfam" id="PF03765">
    <property type="entry name" value="CRAL_TRIO_N"/>
    <property type="match status" value="1"/>
</dbReference>
<dbReference type="Gene3D" id="3.40.525.10">
    <property type="entry name" value="CRAL-TRIO lipid binding domain"/>
    <property type="match status" value="1"/>
</dbReference>
<dbReference type="PRINTS" id="PR00180">
    <property type="entry name" value="CRETINALDHBP"/>
</dbReference>
<dbReference type="InterPro" id="IPR001251">
    <property type="entry name" value="CRAL-TRIO_dom"/>
</dbReference>
<dbReference type="OMA" id="VQCDDSM"/>
<sequence>MASDKYVCNLKPELQKKALDELSEKPEWRDRDIQALRDLVKSHKGLTCPTDDAFLLRFLRARKFDYDRALQLIINYYTIRAENKDIIKELTPKAVKHILDSCVSIILPKKDKLGRAIFYLRPAKWDPDKFSLFEILRVNIMNLEMAIMEEENQINGMVLVINSSEMTWNHVKNFERGYAKIMMGIIQDAFPMRFKGMHVVNEPSFFSYLFAIIKPFMKEKLASRLNFYGSDLKLLEETFGKENLPEELGGELPPGDDLAKEWQTKMESKAAVFEELKNYKIELTHEITDKKSDENVNFLTGTYRKLNVD</sequence>
<accession>R7UFB2</accession>